<dbReference type="Proteomes" id="UP001501475">
    <property type="component" value="Unassembled WGS sequence"/>
</dbReference>
<protein>
    <recommendedName>
        <fullName evidence="3">Solute-binding protein family 3/N-terminal domain-containing protein</fullName>
    </recommendedName>
</protein>
<comment type="caution">
    <text evidence="1">The sequence shown here is derived from an EMBL/GenBank/DDBJ whole genome shotgun (WGS) entry which is preliminary data.</text>
</comment>
<organism evidence="1 2">
    <name type="scientific">Nostocoides vanveenii</name>
    <dbReference type="NCBI Taxonomy" id="330835"/>
    <lineage>
        <taxon>Bacteria</taxon>
        <taxon>Bacillati</taxon>
        <taxon>Actinomycetota</taxon>
        <taxon>Actinomycetes</taxon>
        <taxon>Micrococcales</taxon>
        <taxon>Intrasporangiaceae</taxon>
        <taxon>Nostocoides</taxon>
    </lineage>
</organism>
<reference evidence="1 2" key="1">
    <citation type="journal article" date="2019" name="Int. J. Syst. Evol. Microbiol.">
        <title>The Global Catalogue of Microorganisms (GCM) 10K type strain sequencing project: providing services to taxonomists for standard genome sequencing and annotation.</title>
        <authorList>
            <consortium name="The Broad Institute Genomics Platform"/>
            <consortium name="The Broad Institute Genome Sequencing Center for Infectious Disease"/>
            <person name="Wu L."/>
            <person name="Ma J."/>
        </authorList>
    </citation>
    <scope>NUCLEOTIDE SEQUENCE [LARGE SCALE GENOMIC DNA]</scope>
    <source>
        <strain evidence="1 2">JCM 15591</strain>
    </source>
</reference>
<gene>
    <name evidence="1" type="ORF">GCM10009810_29830</name>
</gene>
<dbReference type="EMBL" id="BAAAPN010000059">
    <property type="protein sequence ID" value="GAA1769395.1"/>
    <property type="molecule type" value="Genomic_DNA"/>
</dbReference>
<proteinExistence type="predicted"/>
<sequence>MDAVRDGVADVCFLAIDPGRADTIAFTRPYVVIEGAYAVPSDSAITTLAHVDRPGVRIGVKLGSAYDLHLARTIAHATLVRGADGVVAYADEGLEVAAGIRQPTEAYAAVHPGMRVLPESFMQIHQAAGTAVDRDAAVREWLDAVLGDLIAAGWVADALARHGHDQALAVAAG</sequence>
<evidence type="ECO:0000313" key="1">
    <source>
        <dbReference type="EMBL" id="GAA1769395.1"/>
    </source>
</evidence>
<dbReference type="RefSeq" id="WP_344067607.1">
    <property type="nucleotide sequence ID" value="NZ_BAAAPN010000059.1"/>
</dbReference>
<dbReference type="SUPFAM" id="SSF53850">
    <property type="entry name" value="Periplasmic binding protein-like II"/>
    <property type="match status" value="1"/>
</dbReference>
<accession>A0ABN2KZ59</accession>
<evidence type="ECO:0000313" key="2">
    <source>
        <dbReference type="Proteomes" id="UP001501475"/>
    </source>
</evidence>
<evidence type="ECO:0008006" key="3">
    <source>
        <dbReference type="Google" id="ProtNLM"/>
    </source>
</evidence>
<dbReference type="Gene3D" id="3.40.190.10">
    <property type="entry name" value="Periplasmic binding protein-like II"/>
    <property type="match status" value="2"/>
</dbReference>
<name>A0ABN2KZ59_9MICO</name>
<keyword evidence="2" id="KW-1185">Reference proteome</keyword>